<sequence>MKKILLSGMVVLGSLLSAQQLISFEGSEGYTIGNIDGQQGWTTTSTGPGNPNIAGQLVTAEQYSDGVQSLKIAKESAYGAQQNPVVGAFKAITSPLDATNFTVSFDVRVNLQSNNSSDFVFRGINTASTPASIVYYIDFSYDGAIKVADMPTTGLVNTSANWSADTWYRVKIVGTTNGVEYYLNNTLIHTAAHLSTSTQLNRIDFVHDNYNGDGYIDRIAINNEAALSVKETVGNDTAIAIYPNPTTDMLHISSDEKVNGVAIFDLTGRRMNADLKENQVNVNHLEKGSYIITVSTKKGKVSKKFIKK</sequence>
<dbReference type="InterPro" id="IPR026444">
    <property type="entry name" value="Secre_tail"/>
</dbReference>
<dbReference type="InterPro" id="IPR013320">
    <property type="entry name" value="ConA-like_dom_sf"/>
</dbReference>
<evidence type="ECO:0000259" key="2">
    <source>
        <dbReference type="Pfam" id="PF18962"/>
    </source>
</evidence>
<dbReference type="SUPFAM" id="SSF49899">
    <property type="entry name" value="Concanavalin A-like lectins/glucanases"/>
    <property type="match status" value="1"/>
</dbReference>
<evidence type="ECO:0000313" key="3">
    <source>
        <dbReference type="EMBL" id="EKB57368.1"/>
    </source>
</evidence>
<dbReference type="OrthoDB" id="1467680at2"/>
<dbReference type="NCBIfam" id="TIGR04183">
    <property type="entry name" value="Por_Secre_tail"/>
    <property type="match status" value="1"/>
</dbReference>
<keyword evidence="1" id="KW-0732">Signal</keyword>
<protein>
    <recommendedName>
        <fullName evidence="2">Secretion system C-terminal sorting domain-containing protein</fullName>
    </recommendedName>
</protein>
<dbReference type="PATRIC" id="fig|883096.3.peg.878"/>
<dbReference type="RefSeq" id="WP_002662707.1">
    <property type="nucleotide sequence ID" value="NZ_JH932293.1"/>
</dbReference>
<name>K1M4Q0_9FLAO</name>
<evidence type="ECO:0000313" key="4">
    <source>
        <dbReference type="Proteomes" id="UP000006085"/>
    </source>
</evidence>
<gene>
    <name evidence="3" type="ORF">HMPREF9699_00854</name>
</gene>
<dbReference type="AlphaFoldDB" id="K1M4Q0"/>
<keyword evidence="4" id="KW-1185">Reference proteome</keyword>
<dbReference type="Proteomes" id="UP000006085">
    <property type="component" value="Unassembled WGS sequence"/>
</dbReference>
<dbReference type="GO" id="GO:0005975">
    <property type="term" value="P:carbohydrate metabolic process"/>
    <property type="evidence" value="ECO:0007669"/>
    <property type="project" value="UniProtKB-ARBA"/>
</dbReference>
<dbReference type="GO" id="GO:0004553">
    <property type="term" value="F:hydrolase activity, hydrolyzing O-glycosyl compounds"/>
    <property type="evidence" value="ECO:0007669"/>
    <property type="project" value="UniProtKB-ARBA"/>
</dbReference>
<dbReference type="STRING" id="883096.HMPREF9699_00854"/>
<dbReference type="EMBL" id="AGYA01000019">
    <property type="protein sequence ID" value="EKB57368.1"/>
    <property type="molecule type" value="Genomic_DNA"/>
</dbReference>
<feature type="domain" description="Secretion system C-terminal sorting" evidence="2">
    <location>
        <begin position="241"/>
        <end position="306"/>
    </location>
</feature>
<dbReference type="HOGENOM" id="CLU_902131_0_0_10"/>
<dbReference type="eggNOG" id="ENOG502ZBVZ">
    <property type="taxonomic scope" value="Bacteria"/>
</dbReference>
<organism evidence="3 4">
    <name type="scientific">Bergeyella zoohelcum ATCC 43767</name>
    <dbReference type="NCBI Taxonomy" id="883096"/>
    <lineage>
        <taxon>Bacteria</taxon>
        <taxon>Pseudomonadati</taxon>
        <taxon>Bacteroidota</taxon>
        <taxon>Flavobacteriia</taxon>
        <taxon>Flavobacteriales</taxon>
        <taxon>Weeksellaceae</taxon>
        <taxon>Bergeyella</taxon>
    </lineage>
</organism>
<evidence type="ECO:0000256" key="1">
    <source>
        <dbReference type="ARBA" id="ARBA00022729"/>
    </source>
</evidence>
<reference evidence="3 4" key="1">
    <citation type="submission" date="2012-07" db="EMBL/GenBank/DDBJ databases">
        <title>The Genome Sequence of Bergeyella zoohelcum ATCC 43767.</title>
        <authorList>
            <consortium name="The Broad Institute Genome Sequencing Platform"/>
            <person name="Earl A."/>
            <person name="Ward D."/>
            <person name="Feldgarden M."/>
            <person name="Gevers D."/>
            <person name="Huys G."/>
            <person name="Walker B."/>
            <person name="Young S.K."/>
            <person name="Zeng Q."/>
            <person name="Gargeya S."/>
            <person name="Fitzgerald M."/>
            <person name="Haas B."/>
            <person name="Abouelleil A."/>
            <person name="Alvarado L."/>
            <person name="Arachchi H.M."/>
            <person name="Berlin A.M."/>
            <person name="Chapman S.B."/>
            <person name="Goldberg J."/>
            <person name="Griggs A."/>
            <person name="Gujja S."/>
            <person name="Hansen M."/>
            <person name="Howarth C."/>
            <person name="Imamovic A."/>
            <person name="Larimer J."/>
            <person name="McCowen C."/>
            <person name="Montmayeur A."/>
            <person name="Murphy C."/>
            <person name="Neiman D."/>
            <person name="Pearson M."/>
            <person name="Priest M."/>
            <person name="Roberts A."/>
            <person name="Saif S."/>
            <person name="Shea T."/>
            <person name="Sisk P."/>
            <person name="Sykes S."/>
            <person name="Wortman J."/>
            <person name="Nusbaum C."/>
            <person name="Birren B."/>
        </authorList>
    </citation>
    <scope>NUCLEOTIDE SEQUENCE [LARGE SCALE GENOMIC DNA]</scope>
    <source>
        <strain evidence="3 4">ATCC 43767</strain>
    </source>
</reference>
<comment type="caution">
    <text evidence="3">The sequence shown here is derived from an EMBL/GenBank/DDBJ whole genome shotgun (WGS) entry which is preliminary data.</text>
</comment>
<dbReference type="Gene3D" id="2.60.120.560">
    <property type="entry name" value="Exo-inulinase, domain 1"/>
    <property type="match status" value="1"/>
</dbReference>
<dbReference type="Pfam" id="PF18962">
    <property type="entry name" value="Por_Secre_tail"/>
    <property type="match status" value="1"/>
</dbReference>
<accession>K1M4Q0</accession>
<proteinExistence type="predicted"/>